<evidence type="ECO:0000313" key="10">
    <source>
        <dbReference type="EMBL" id="GJE92094.1"/>
    </source>
</evidence>
<reference evidence="10 11" key="1">
    <citation type="submission" date="2021-08" db="EMBL/GenBank/DDBJ databases">
        <title>Draft Genome Sequence of Phanerochaete sordida strain YK-624.</title>
        <authorList>
            <person name="Mori T."/>
            <person name="Dohra H."/>
            <person name="Suzuki T."/>
            <person name="Kawagishi H."/>
            <person name="Hirai H."/>
        </authorList>
    </citation>
    <scope>NUCLEOTIDE SEQUENCE [LARGE SCALE GENOMIC DNA]</scope>
    <source>
        <strain evidence="10 11">YK-624</strain>
    </source>
</reference>
<dbReference type="Pfam" id="PF13813">
    <property type="entry name" value="MBOAT_2"/>
    <property type="match status" value="1"/>
</dbReference>
<keyword evidence="7 8" id="KW-0472">Membrane</keyword>
<evidence type="ECO:0000256" key="7">
    <source>
        <dbReference type="ARBA" id="ARBA00023136"/>
    </source>
</evidence>
<dbReference type="InterPro" id="IPR032805">
    <property type="entry name" value="Wax_synthase_dom"/>
</dbReference>
<dbReference type="GO" id="GO:0006629">
    <property type="term" value="P:lipid metabolic process"/>
    <property type="evidence" value="ECO:0007669"/>
    <property type="project" value="InterPro"/>
</dbReference>
<dbReference type="GO" id="GO:0016020">
    <property type="term" value="C:membrane"/>
    <property type="evidence" value="ECO:0007669"/>
    <property type="project" value="UniProtKB-SubCell"/>
</dbReference>
<dbReference type="Proteomes" id="UP000703269">
    <property type="component" value="Unassembled WGS sequence"/>
</dbReference>
<dbReference type="PANTHER" id="PTHR31595:SF57">
    <property type="entry name" value="OS04G0481900 PROTEIN"/>
    <property type="match status" value="1"/>
</dbReference>
<feature type="domain" description="Wax synthase" evidence="9">
    <location>
        <begin position="227"/>
        <end position="311"/>
    </location>
</feature>
<sequence length="400" mass="44365">MAGHANPPSDVEHRAPLPIFTHFILPQFIVCVVIALHPSFTIRLATWVSIAAVLLSAVRYDTGAIFQNYSMGTAFAALSLNALVLLLSDPMTECRHEAQKAAMVDMPLWQRIYNAECITVNTRGIGWNYQIPHLPLPPASTRCRFILHQTLRLARFLLLLDLVQTYIDLNSAIVFPSGSLSIWHPGLGRRALFVWAYATKSLCAVTIPYDTASIIAIALGLSPPKAWPLAFGAWKDAYTLRRFWGRVWQQQMRRFVTAIGKYLACTLRCTPGSWASSHVQLFTAFVVSGLAHVPGDTMIHPRFTGASFAFFPAQAVAITLEDFVVDVARKVGVREGTWTRVLGYVWTAAWLTYSVAWFADNAARSGMAQDHLPFQPHVVRPLMGTIGNATGIDLVRWMAA</sequence>
<keyword evidence="11" id="KW-1185">Reference proteome</keyword>
<keyword evidence="6 8" id="KW-1133">Transmembrane helix</keyword>
<dbReference type="GO" id="GO:0008374">
    <property type="term" value="F:O-acyltransferase activity"/>
    <property type="evidence" value="ECO:0007669"/>
    <property type="project" value="InterPro"/>
</dbReference>
<evidence type="ECO:0000256" key="1">
    <source>
        <dbReference type="ARBA" id="ARBA00004141"/>
    </source>
</evidence>
<comment type="caution">
    <text evidence="10">The sequence shown here is derived from an EMBL/GenBank/DDBJ whole genome shotgun (WGS) entry which is preliminary data.</text>
</comment>
<accession>A0A9P3LEZ7</accession>
<organism evidence="10 11">
    <name type="scientific">Phanerochaete sordida</name>
    <dbReference type="NCBI Taxonomy" id="48140"/>
    <lineage>
        <taxon>Eukaryota</taxon>
        <taxon>Fungi</taxon>
        <taxon>Dikarya</taxon>
        <taxon>Basidiomycota</taxon>
        <taxon>Agaricomycotina</taxon>
        <taxon>Agaricomycetes</taxon>
        <taxon>Polyporales</taxon>
        <taxon>Phanerochaetaceae</taxon>
        <taxon>Phanerochaete</taxon>
    </lineage>
</organism>
<comment type="similarity">
    <text evidence="3">Belongs to the wax synthase family.</text>
</comment>
<feature type="transmembrane region" description="Helical" evidence="8">
    <location>
        <begin position="19"/>
        <end position="37"/>
    </location>
</feature>
<evidence type="ECO:0000256" key="4">
    <source>
        <dbReference type="ARBA" id="ARBA00022679"/>
    </source>
</evidence>
<evidence type="ECO:0000256" key="2">
    <source>
        <dbReference type="ARBA" id="ARBA00005179"/>
    </source>
</evidence>
<keyword evidence="4 10" id="KW-0808">Transferase</keyword>
<evidence type="ECO:0000313" key="11">
    <source>
        <dbReference type="Proteomes" id="UP000703269"/>
    </source>
</evidence>
<comment type="pathway">
    <text evidence="2">Secondary metabolite biosynthesis.</text>
</comment>
<evidence type="ECO:0000256" key="5">
    <source>
        <dbReference type="ARBA" id="ARBA00022692"/>
    </source>
</evidence>
<dbReference type="EMBL" id="BPQB01000024">
    <property type="protein sequence ID" value="GJE92094.1"/>
    <property type="molecule type" value="Genomic_DNA"/>
</dbReference>
<evidence type="ECO:0000256" key="3">
    <source>
        <dbReference type="ARBA" id="ARBA00007282"/>
    </source>
</evidence>
<proteinExistence type="inferred from homology"/>
<dbReference type="AlphaFoldDB" id="A0A9P3LEZ7"/>
<gene>
    <name evidence="10" type="ORF">PsYK624_082470</name>
</gene>
<evidence type="ECO:0000259" key="9">
    <source>
        <dbReference type="Pfam" id="PF13813"/>
    </source>
</evidence>
<protein>
    <submittedName>
        <fullName evidence="10">Membrane bound O-acyl transferase family-domain-containing protein</fullName>
    </submittedName>
</protein>
<feature type="transmembrane region" description="Helical" evidence="8">
    <location>
        <begin position="44"/>
        <end position="60"/>
    </location>
</feature>
<dbReference type="PANTHER" id="PTHR31595">
    <property type="entry name" value="LONG-CHAIN-ALCOHOL O-FATTY-ACYLTRANSFERASE 3-RELATED"/>
    <property type="match status" value="1"/>
</dbReference>
<name>A0A9P3LEZ7_9APHY</name>
<evidence type="ECO:0000256" key="8">
    <source>
        <dbReference type="SAM" id="Phobius"/>
    </source>
</evidence>
<keyword evidence="5 8" id="KW-0812">Transmembrane</keyword>
<dbReference type="OrthoDB" id="1077582at2759"/>
<dbReference type="InterPro" id="IPR044851">
    <property type="entry name" value="Wax_synthase"/>
</dbReference>
<comment type="subcellular location">
    <subcellularLocation>
        <location evidence="1">Membrane</location>
        <topology evidence="1">Multi-pass membrane protein</topology>
    </subcellularLocation>
</comment>
<evidence type="ECO:0000256" key="6">
    <source>
        <dbReference type="ARBA" id="ARBA00022989"/>
    </source>
</evidence>